<evidence type="ECO:0000256" key="1">
    <source>
        <dbReference type="SAM" id="MobiDB-lite"/>
    </source>
</evidence>
<dbReference type="PANTHER" id="PTHR23119:SF44">
    <property type="entry name" value="PROTEIN LAP4"/>
    <property type="match status" value="1"/>
</dbReference>
<accession>A0A915DZL3</accession>
<dbReference type="WBParaSite" id="jg2537">
    <property type="protein sequence ID" value="jg2537"/>
    <property type="gene ID" value="jg2537"/>
</dbReference>
<dbReference type="GO" id="GO:0005912">
    <property type="term" value="C:adherens junction"/>
    <property type="evidence" value="ECO:0007669"/>
    <property type="project" value="TreeGrafter"/>
</dbReference>
<feature type="region of interest" description="Disordered" evidence="1">
    <location>
        <begin position="454"/>
        <end position="484"/>
    </location>
</feature>
<feature type="compositionally biased region" description="Polar residues" evidence="1">
    <location>
        <begin position="102"/>
        <end position="120"/>
    </location>
</feature>
<feature type="region of interest" description="Disordered" evidence="1">
    <location>
        <begin position="97"/>
        <end position="152"/>
    </location>
</feature>
<evidence type="ECO:0000313" key="4">
    <source>
        <dbReference type="WBParaSite" id="jg2537"/>
    </source>
</evidence>
<dbReference type="Gene3D" id="2.30.42.10">
    <property type="match status" value="2"/>
</dbReference>
<feature type="compositionally biased region" description="Basic and acidic residues" evidence="1">
    <location>
        <begin position="208"/>
        <end position="220"/>
    </location>
</feature>
<dbReference type="PANTHER" id="PTHR23119">
    <property type="entry name" value="DISCS LARGE"/>
    <property type="match status" value="1"/>
</dbReference>
<dbReference type="SMART" id="SM00228">
    <property type="entry name" value="PDZ"/>
    <property type="match status" value="2"/>
</dbReference>
<dbReference type="GO" id="GO:0045211">
    <property type="term" value="C:postsynaptic membrane"/>
    <property type="evidence" value="ECO:0007669"/>
    <property type="project" value="TreeGrafter"/>
</dbReference>
<dbReference type="AlphaFoldDB" id="A0A915DZL3"/>
<dbReference type="InterPro" id="IPR050614">
    <property type="entry name" value="Synaptic_Scaffolding_LAP-MAGUK"/>
</dbReference>
<feature type="region of interest" description="Disordered" evidence="1">
    <location>
        <begin position="317"/>
        <end position="348"/>
    </location>
</feature>
<dbReference type="GO" id="GO:0045197">
    <property type="term" value="P:establishment or maintenance of epithelial cell apical/basal polarity"/>
    <property type="evidence" value="ECO:0007669"/>
    <property type="project" value="TreeGrafter"/>
</dbReference>
<dbReference type="GO" id="GO:0019901">
    <property type="term" value="F:protein kinase binding"/>
    <property type="evidence" value="ECO:0007669"/>
    <property type="project" value="TreeGrafter"/>
</dbReference>
<keyword evidence="3" id="KW-1185">Reference proteome</keyword>
<dbReference type="Proteomes" id="UP000887574">
    <property type="component" value="Unplaced"/>
</dbReference>
<dbReference type="PROSITE" id="PS50106">
    <property type="entry name" value="PDZ"/>
    <property type="match status" value="2"/>
</dbReference>
<dbReference type="GO" id="GO:0016323">
    <property type="term" value="C:basolateral plasma membrane"/>
    <property type="evidence" value="ECO:0007669"/>
    <property type="project" value="TreeGrafter"/>
</dbReference>
<dbReference type="GO" id="GO:0098887">
    <property type="term" value="P:neurotransmitter receptor transport, endosome to postsynaptic membrane"/>
    <property type="evidence" value="ECO:0007669"/>
    <property type="project" value="TreeGrafter"/>
</dbReference>
<dbReference type="GO" id="GO:0098968">
    <property type="term" value="P:neurotransmitter receptor transport postsynaptic membrane to endosome"/>
    <property type="evidence" value="ECO:0007669"/>
    <property type="project" value="TreeGrafter"/>
</dbReference>
<feature type="compositionally biased region" description="Basic residues" evidence="1">
    <location>
        <begin position="139"/>
        <end position="148"/>
    </location>
</feature>
<dbReference type="GO" id="GO:0014069">
    <property type="term" value="C:postsynaptic density"/>
    <property type="evidence" value="ECO:0007669"/>
    <property type="project" value="TreeGrafter"/>
</dbReference>
<evidence type="ECO:0000259" key="2">
    <source>
        <dbReference type="PROSITE" id="PS50106"/>
    </source>
</evidence>
<organism evidence="3 4">
    <name type="scientific">Ditylenchus dipsaci</name>
    <dbReference type="NCBI Taxonomy" id="166011"/>
    <lineage>
        <taxon>Eukaryota</taxon>
        <taxon>Metazoa</taxon>
        <taxon>Ecdysozoa</taxon>
        <taxon>Nematoda</taxon>
        <taxon>Chromadorea</taxon>
        <taxon>Rhabditida</taxon>
        <taxon>Tylenchina</taxon>
        <taxon>Tylenchomorpha</taxon>
        <taxon>Sphaerularioidea</taxon>
        <taxon>Anguinidae</taxon>
        <taxon>Anguininae</taxon>
        <taxon>Ditylenchus</taxon>
    </lineage>
</organism>
<name>A0A915DZL3_9BILA</name>
<evidence type="ECO:0000313" key="3">
    <source>
        <dbReference type="Proteomes" id="UP000887574"/>
    </source>
</evidence>
<dbReference type="InterPro" id="IPR001478">
    <property type="entry name" value="PDZ"/>
</dbReference>
<feature type="region of interest" description="Disordered" evidence="1">
    <location>
        <begin position="204"/>
        <end position="225"/>
    </location>
</feature>
<dbReference type="CDD" id="cd00136">
    <property type="entry name" value="PDZ_canonical"/>
    <property type="match status" value="1"/>
</dbReference>
<dbReference type="InterPro" id="IPR036034">
    <property type="entry name" value="PDZ_sf"/>
</dbReference>
<dbReference type="SUPFAM" id="SSF50156">
    <property type="entry name" value="PDZ domain-like"/>
    <property type="match status" value="2"/>
</dbReference>
<sequence>MEIGKLDKLQVLDVIENNLTYLPFTLTLLYKDSTFSALWLSFNQPPLPKLTVTHEPAMNIKVLTCYLLPQKGVQPIPQKLPLKSCVGGARVSFGGAGGQQQVNGVSTDQEGEGTASNNQADQEDNAPFGNFQRYDTPHPKPHAPKNRLSRNSGDFTNMVAAANGEVMADGFVQSSSTEQKEAVEARPLRSVLKRRPQSVISTISASVLERESQPNTDRSDNQNSKRIQVQKGENGFGWHIIGGADSIPYKGRVGVFISQLTEEGVAKQAGFQVDDQLVAINGHQLIGATHFEAVEVIKQGGDKLDVLVERYSSGCPTPAMSPIKPPVQQQQENNTEERVSGVADSPPTTPKEIISVTLACQSGSPGFTIYGSGLHNDAVVISALTPGGAAQRSQKVQPGDRLLSVNGVNVKNASHDQVVTLLTAPLNGDIYLVIERGQKPTSCPTSLLGGSLSKSLPSLAAPPLPPKAHSQTHRRAQQPLPSNRSMNSLLMLEPQTSKFQPPRSAFTSVAQKPLPNQVPCSSPPVAPKPKLIPEQLNFSSKIKKFEEEIHARTSQPAQVRAM</sequence>
<protein>
    <submittedName>
        <fullName evidence="4">PDZ domain-containing protein</fullName>
    </submittedName>
</protein>
<proteinExistence type="predicted"/>
<feature type="domain" description="PDZ" evidence="2">
    <location>
        <begin position="226"/>
        <end position="312"/>
    </location>
</feature>
<dbReference type="GO" id="GO:0043113">
    <property type="term" value="P:receptor clustering"/>
    <property type="evidence" value="ECO:0007669"/>
    <property type="project" value="TreeGrafter"/>
</dbReference>
<feature type="domain" description="PDZ" evidence="2">
    <location>
        <begin position="355"/>
        <end position="422"/>
    </location>
</feature>
<dbReference type="Pfam" id="PF00595">
    <property type="entry name" value="PDZ"/>
    <property type="match status" value="2"/>
</dbReference>
<reference evidence="4" key="1">
    <citation type="submission" date="2022-11" db="UniProtKB">
        <authorList>
            <consortium name="WormBaseParasite"/>
        </authorList>
    </citation>
    <scope>IDENTIFICATION</scope>
</reference>
<dbReference type="GO" id="GO:0098609">
    <property type="term" value="P:cell-cell adhesion"/>
    <property type="evidence" value="ECO:0007669"/>
    <property type="project" value="TreeGrafter"/>
</dbReference>